<dbReference type="EMBL" id="BKCJ010000723">
    <property type="protein sequence ID" value="GEU35720.1"/>
    <property type="molecule type" value="Genomic_DNA"/>
</dbReference>
<evidence type="ECO:0000313" key="2">
    <source>
        <dbReference type="EMBL" id="GEU35720.1"/>
    </source>
</evidence>
<feature type="domain" description="Retrovirus-related Pol polyprotein from transposon TNT 1-94-like beta-barrel" evidence="1">
    <location>
        <begin position="637"/>
        <end position="710"/>
    </location>
</feature>
<comment type="caution">
    <text evidence="2">The sequence shown here is derived from an EMBL/GenBank/DDBJ whole genome shotgun (WGS) entry which is preliminary data.</text>
</comment>
<evidence type="ECO:0000259" key="1">
    <source>
        <dbReference type="Pfam" id="PF22936"/>
    </source>
</evidence>
<reference evidence="2" key="1">
    <citation type="journal article" date="2019" name="Sci. Rep.">
        <title>Draft genome of Tanacetum cinerariifolium, the natural source of mosquito coil.</title>
        <authorList>
            <person name="Yamashiro T."/>
            <person name="Shiraishi A."/>
            <person name="Satake H."/>
            <person name="Nakayama K."/>
        </authorList>
    </citation>
    <scope>NUCLEOTIDE SEQUENCE</scope>
</reference>
<proteinExistence type="predicted"/>
<name>A0A6L2JG55_TANCI</name>
<organism evidence="2">
    <name type="scientific">Tanacetum cinerariifolium</name>
    <name type="common">Dalmatian daisy</name>
    <name type="synonym">Chrysanthemum cinerariifolium</name>
    <dbReference type="NCBI Taxonomy" id="118510"/>
    <lineage>
        <taxon>Eukaryota</taxon>
        <taxon>Viridiplantae</taxon>
        <taxon>Streptophyta</taxon>
        <taxon>Embryophyta</taxon>
        <taxon>Tracheophyta</taxon>
        <taxon>Spermatophyta</taxon>
        <taxon>Magnoliopsida</taxon>
        <taxon>eudicotyledons</taxon>
        <taxon>Gunneridae</taxon>
        <taxon>Pentapetalae</taxon>
        <taxon>asterids</taxon>
        <taxon>campanulids</taxon>
        <taxon>Asterales</taxon>
        <taxon>Asteraceae</taxon>
        <taxon>Asteroideae</taxon>
        <taxon>Anthemideae</taxon>
        <taxon>Anthemidinae</taxon>
        <taxon>Tanacetum</taxon>
    </lineage>
</organism>
<dbReference type="Pfam" id="PF22936">
    <property type="entry name" value="Pol_BBD"/>
    <property type="match status" value="1"/>
</dbReference>
<dbReference type="Pfam" id="PF14223">
    <property type="entry name" value="Retrotran_gag_2"/>
    <property type="match status" value="1"/>
</dbReference>
<protein>
    <submittedName>
        <fullName evidence="2">Ribonuclease H-like domain-containing protein</fullName>
    </submittedName>
</protein>
<accession>A0A6L2JG55</accession>
<gene>
    <name evidence="2" type="ORF">Tci_007698</name>
</gene>
<sequence length="774" mass="87428">MKETLCCWCCKLKKVPGDEEGSFVRHTRGCASFEMHCTRWETELGTTLTDIKFFKKLHKKDQGKGEWCDLGAEGVATKYRDIVKKKNGVDDIVSIPFDDEAWAEATYFTKNIKGYGSGFTKQAQRIFKKAKRSALKRSPAYTSKISDEAWIESEVTTRLESHMKAFEIEMKHRIEEKVQLQKLVSQLELLGEVISQEDINQKFLRSLPSEWGMNVVVWRNKPDLETLSIGYLYNNLKIYESEVKGISSSTNTENMAFVSSSSNNSNSSNGVNTAQGVNTANGINTASSQVNVASALNIDNLSDAVICVFLASQPNSTQLVNEYLEQIYPDDLEEMDLKWKMAMLTMRARRFLKNTRRKMNLTGNDSVSFDKTKVECYNCHKRGRFERECGHQGDRTIGAEEGSRNYALMAYSTPLASSLDSEVSACFKSCLKAVENPKSTNEKLLTDLRKSEIMVVAYKEGLKSVKQRLEFFKTNEAKVDLAEIEKACIQLNVNKLENASKSLNKIIECQIVDNFKKGLGYNADPPPHTGLFPPPKSDLSSTRLEELFNEPKTKKLKDMYNEVEPESVRKYSDASIIKDWVSDDEEEEEVNTAKLKAAVNAAKVKAKYNVVKGKMGNAVKASACWGNLQEHLQDKGVIDSGFSRHMTWNMSFLTNHEEIDRGYVAFGGNSKGGKITGKVKIKTRKLDFENVYFVRELKFNLFSVSQICDKKNSVILTDTECIVLSPDFKLIDENQILLRVPRQNNVYNIDLKNIVPTGDLTCLFTKATEDESKL</sequence>
<dbReference type="AlphaFoldDB" id="A0A6L2JG55"/>
<dbReference type="InterPro" id="IPR054722">
    <property type="entry name" value="PolX-like_BBD"/>
</dbReference>